<organism evidence="2 3">
    <name type="scientific">Trichonephila clavipes</name>
    <name type="common">Golden silk orbweaver</name>
    <name type="synonym">Nephila clavipes</name>
    <dbReference type="NCBI Taxonomy" id="2585209"/>
    <lineage>
        <taxon>Eukaryota</taxon>
        <taxon>Metazoa</taxon>
        <taxon>Ecdysozoa</taxon>
        <taxon>Arthropoda</taxon>
        <taxon>Chelicerata</taxon>
        <taxon>Arachnida</taxon>
        <taxon>Araneae</taxon>
        <taxon>Araneomorphae</taxon>
        <taxon>Entelegynae</taxon>
        <taxon>Araneoidea</taxon>
        <taxon>Nephilidae</taxon>
        <taxon>Trichonephila</taxon>
    </lineage>
</organism>
<sequence>MTNKKLVMGRIDRSKGSLKSIGKPLVRKVRGCRSRQGNTTREIPRNKRKMSDKESKDQVLKRSKICRKRSLQGSEHQDRKRRAPEQRQGANRSIPSSISSRTYKFKRPNTSSPGVESIAGPSRFPDRKRTVSTEDPERKVVDVMTKPARPERQREDATNKRRNQSGQVKPLHGDLAHTIYEAD</sequence>
<name>A0A8X6SLB1_TRICX</name>
<feature type="compositionally biased region" description="Basic and acidic residues" evidence="1">
    <location>
        <begin position="42"/>
        <end position="60"/>
    </location>
</feature>
<evidence type="ECO:0000256" key="1">
    <source>
        <dbReference type="SAM" id="MobiDB-lite"/>
    </source>
</evidence>
<dbReference type="Proteomes" id="UP000887159">
    <property type="component" value="Unassembled WGS sequence"/>
</dbReference>
<comment type="caution">
    <text evidence="2">The sequence shown here is derived from an EMBL/GenBank/DDBJ whole genome shotgun (WGS) entry which is preliminary data.</text>
</comment>
<dbReference type="AlphaFoldDB" id="A0A8X6SLB1"/>
<accession>A0A8X6SLB1</accession>
<feature type="region of interest" description="Disordered" evidence="1">
    <location>
        <begin position="1"/>
        <end position="183"/>
    </location>
</feature>
<evidence type="ECO:0000313" key="2">
    <source>
        <dbReference type="EMBL" id="GFY11157.1"/>
    </source>
</evidence>
<feature type="compositionally biased region" description="Polar residues" evidence="1">
    <location>
        <begin position="88"/>
        <end position="114"/>
    </location>
</feature>
<reference evidence="2" key="1">
    <citation type="submission" date="2020-08" db="EMBL/GenBank/DDBJ databases">
        <title>Multicomponent nature underlies the extraordinary mechanical properties of spider dragline silk.</title>
        <authorList>
            <person name="Kono N."/>
            <person name="Nakamura H."/>
            <person name="Mori M."/>
            <person name="Yoshida Y."/>
            <person name="Ohtoshi R."/>
            <person name="Malay A.D."/>
            <person name="Moran D.A.P."/>
            <person name="Tomita M."/>
            <person name="Numata K."/>
            <person name="Arakawa K."/>
        </authorList>
    </citation>
    <scope>NUCLEOTIDE SEQUENCE</scope>
</reference>
<keyword evidence="3" id="KW-1185">Reference proteome</keyword>
<feature type="compositionally biased region" description="Basic and acidic residues" evidence="1">
    <location>
        <begin position="124"/>
        <end position="141"/>
    </location>
</feature>
<evidence type="ECO:0000313" key="3">
    <source>
        <dbReference type="Proteomes" id="UP000887159"/>
    </source>
</evidence>
<dbReference type="EMBL" id="BMAU01021304">
    <property type="protein sequence ID" value="GFY11157.1"/>
    <property type="molecule type" value="Genomic_DNA"/>
</dbReference>
<feature type="compositionally biased region" description="Basic residues" evidence="1">
    <location>
        <begin position="61"/>
        <end position="70"/>
    </location>
</feature>
<protein>
    <submittedName>
        <fullName evidence="2">Uncharacterized protein</fullName>
    </submittedName>
</protein>
<proteinExistence type="predicted"/>
<feature type="compositionally biased region" description="Basic and acidic residues" evidence="1">
    <location>
        <begin position="148"/>
        <end position="159"/>
    </location>
</feature>
<gene>
    <name evidence="2" type="ORF">TNCV_4471431</name>
</gene>